<keyword evidence="10" id="KW-1185">Reference proteome</keyword>
<reference evidence="9 10" key="1">
    <citation type="submission" date="2016-10" db="EMBL/GenBank/DDBJ databases">
        <authorList>
            <person name="de Groot N.N."/>
        </authorList>
    </citation>
    <scope>NUCLEOTIDE SEQUENCE [LARGE SCALE GENOMIC DNA]</scope>
    <source>
        <strain evidence="9 10">ASO4-2</strain>
    </source>
</reference>
<protein>
    <submittedName>
        <fullName evidence="9">Ech hydrogenase subunit A</fullName>
    </submittedName>
</protein>
<dbReference type="Pfam" id="PF00361">
    <property type="entry name" value="Proton_antipo_M"/>
    <property type="match status" value="1"/>
</dbReference>
<dbReference type="GO" id="GO:0012505">
    <property type="term" value="C:endomembrane system"/>
    <property type="evidence" value="ECO:0007669"/>
    <property type="project" value="UniProtKB-SubCell"/>
</dbReference>
<feature type="transmembrane region" description="Helical" evidence="6">
    <location>
        <begin position="127"/>
        <end position="144"/>
    </location>
</feature>
<feature type="transmembrane region" description="Helical" evidence="6">
    <location>
        <begin position="218"/>
        <end position="237"/>
    </location>
</feature>
<dbReference type="PANTHER" id="PTHR43373">
    <property type="entry name" value="NA(+)/H(+) ANTIPORTER SUBUNIT"/>
    <property type="match status" value="1"/>
</dbReference>
<evidence type="ECO:0000313" key="10">
    <source>
        <dbReference type="Proteomes" id="UP000198771"/>
    </source>
</evidence>
<feature type="transmembrane region" description="Helical" evidence="6">
    <location>
        <begin position="619"/>
        <end position="638"/>
    </location>
</feature>
<evidence type="ECO:0000256" key="2">
    <source>
        <dbReference type="ARBA" id="ARBA00022692"/>
    </source>
</evidence>
<keyword evidence="3 6" id="KW-1133">Transmembrane helix</keyword>
<sequence>MPSTLLFILVVIPFIAALGVYALRVDSLRTAMVLATAVLLTGASLALFSYDTVAFSTTLLGANPGPLIVLLDFVVLFIILAVGLSAKHRLIIYLAGAQIVLLAVFKLMSPVEGTGQALFMVDPLSKLMIAVVSIVGSIIVIHGLPYMKKHEAHLHLTTSRQPQFFAVMLLFLGAMNGLVLTNDLSNFYFFFELTTLCSFLLIRHDLTDESKRNALRALWINSLGGLALLIGLFWIALDLGTVNIQQILVLSPEAVFLLVPIGLLCLGGLTKAAQLPFQSWLLGAMVAPTPVSALLHSATMVKAGIYVFMRFSPAYSGTFFSVTVALVGAFTFLAAALLAISQSNGKKILAYSTVSNLGLIIACAGVGTPAAIAAGMFLILFHAVSKALLFLCVGTIEQRIASRDIEDMRGLYAIMPVTAIIAVLAALTMILPPFGMLMGKWMAIESSAHNVLLVIILALGSAVTVLYWARWAGLFMTYPIKDRIRAEEQPMLTRLPLVGLICGAVLLSFYAPWIYSSLIYPAVSMLHLGVPDTVPATTWGILVTDRGSFPVIPLFFVAAIGLAAGYYFFKVAGRVKTSGPYLSGAQSMKDPTAYAGPLRQFIVPTTSNYYLEKIFGESLISPWLNTAALLLILLMLGGGL</sequence>
<dbReference type="InterPro" id="IPR050616">
    <property type="entry name" value="CPA3_Na-H_Antiporter_A"/>
</dbReference>
<dbReference type="Proteomes" id="UP000198771">
    <property type="component" value="Unassembled WGS sequence"/>
</dbReference>
<feature type="transmembrane region" description="Helical" evidence="6">
    <location>
        <begin position="492"/>
        <end position="515"/>
    </location>
</feature>
<organism evidence="9 10">
    <name type="scientific">Desulfonatronum thiosulfatophilum</name>
    <dbReference type="NCBI Taxonomy" id="617002"/>
    <lineage>
        <taxon>Bacteria</taxon>
        <taxon>Pseudomonadati</taxon>
        <taxon>Thermodesulfobacteriota</taxon>
        <taxon>Desulfovibrionia</taxon>
        <taxon>Desulfovibrionales</taxon>
        <taxon>Desulfonatronaceae</taxon>
        <taxon>Desulfonatronum</taxon>
    </lineage>
</organism>
<feature type="transmembrane region" description="Helical" evidence="6">
    <location>
        <begin position="6"/>
        <end position="23"/>
    </location>
</feature>
<dbReference type="EMBL" id="FMXO01000001">
    <property type="protein sequence ID" value="SDB02961.1"/>
    <property type="molecule type" value="Genomic_DNA"/>
</dbReference>
<feature type="transmembrane region" description="Helical" evidence="6">
    <location>
        <begin position="187"/>
        <end position="206"/>
    </location>
</feature>
<feature type="transmembrane region" description="Helical" evidence="6">
    <location>
        <begin position="249"/>
        <end position="269"/>
    </location>
</feature>
<feature type="transmembrane region" description="Helical" evidence="6">
    <location>
        <begin position="348"/>
        <end position="367"/>
    </location>
</feature>
<feature type="transmembrane region" description="Helical" evidence="6">
    <location>
        <begin position="281"/>
        <end position="299"/>
    </location>
</feature>
<dbReference type="Pfam" id="PF00662">
    <property type="entry name" value="Proton_antipo_N"/>
    <property type="match status" value="1"/>
</dbReference>
<feature type="transmembrane region" description="Helical" evidence="6">
    <location>
        <begin position="451"/>
        <end position="471"/>
    </location>
</feature>
<evidence type="ECO:0000259" key="7">
    <source>
        <dbReference type="Pfam" id="PF00361"/>
    </source>
</evidence>
<evidence type="ECO:0000259" key="8">
    <source>
        <dbReference type="Pfam" id="PF00662"/>
    </source>
</evidence>
<feature type="transmembrane region" description="Helical" evidence="6">
    <location>
        <begin position="549"/>
        <end position="569"/>
    </location>
</feature>
<dbReference type="RefSeq" id="WP_092116168.1">
    <property type="nucleotide sequence ID" value="NZ_FMXO01000001.1"/>
</dbReference>
<proteinExistence type="predicted"/>
<dbReference type="PRINTS" id="PR01434">
    <property type="entry name" value="NADHDHGNASE5"/>
</dbReference>
<dbReference type="PANTHER" id="PTHR43373:SF1">
    <property type="entry name" value="NA(+)_H(+) ANTIPORTER SUBUNIT A"/>
    <property type="match status" value="1"/>
</dbReference>
<dbReference type="AlphaFoldDB" id="A0A1G6A3C4"/>
<keyword evidence="2 5" id="KW-0812">Transmembrane</keyword>
<evidence type="ECO:0000256" key="5">
    <source>
        <dbReference type="RuleBase" id="RU000320"/>
    </source>
</evidence>
<feature type="transmembrane region" description="Helical" evidence="6">
    <location>
        <begin position="62"/>
        <end position="83"/>
    </location>
</feature>
<name>A0A1G6A3C4_9BACT</name>
<dbReference type="InterPro" id="IPR001750">
    <property type="entry name" value="ND/Mrp_TM"/>
</dbReference>
<dbReference type="GO" id="GO:0016020">
    <property type="term" value="C:membrane"/>
    <property type="evidence" value="ECO:0007669"/>
    <property type="project" value="UniProtKB-SubCell"/>
</dbReference>
<evidence type="ECO:0000256" key="6">
    <source>
        <dbReference type="SAM" id="Phobius"/>
    </source>
</evidence>
<feature type="transmembrane region" description="Helical" evidence="6">
    <location>
        <begin position="164"/>
        <end position="181"/>
    </location>
</feature>
<evidence type="ECO:0000256" key="3">
    <source>
        <dbReference type="ARBA" id="ARBA00022989"/>
    </source>
</evidence>
<evidence type="ECO:0000313" key="9">
    <source>
        <dbReference type="EMBL" id="SDB02961.1"/>
    </source>
</evidence>
<keyword evidence="4 6" id="KW-0472">Membrane</keyword>
<accession>A0A1G6A3C4</accession>
<dbReference type="STRING" id="617002.SAMN05660653_00121"/>
<dbReference type="InterPro" id="IPR001516">
    <property type="entry name" value="Proton_antipo_N"/>
</dbReference>
<feature type="domain" description="NADH:quinone oxidoreductase/Mrp antiporter transmembrane" evidence="7">
    <location>
        <begin position="182"/>
        <end position="459"/>
    </location>
</feature>
<evidence type="ECO:0000256" key="4">
    <source>
        <dbReference type="ARBA" id="ARBA00023136"/>
    </source>
</evidence>
<feature type="transmembrane region" description="Helical" evidence="6">
    <location>
        <begin position="30"/>
        <end position="50"/>
    </location>
</feature>
<comment type="subcellular location">
    <subcellularLocation>
        <location evidence="1">Endomembrane system</location>
        <topology evidence="1">Multi-pass membrane protein</topology>
    </subcellularLocation>
    <subcellularLocation>
        <location evidence="5">Membrane</location>
        <topology evidence="5">Multi-pass membrane protein</topology>
    </subcellularLocation>
</comment>
<dbReference type="OrthoDB" id="9805769at2"/>
<evidence type="ECO:0000256" key="1">
    <source>
        <dbReference type="ARBA" id="ARBA00004127"/>
    </source>
</evidence>
<feature type="transmembrane region" description="Helical" evidence="6">
    <location>
        <begin position="373"/>
        <end position="396"/>
    </location>
</feature>
<feature type="transmembrane region" description="Helical" evidence="6">
    <location>
        <begin position="319"/>
        <end position="341"/>
    </location>
</feature>
<feature type="transmembrane region" description="Helical" evidence="6">
    <location>
        <begin position="90"/>
        <end position="107"/>
    </location>
</feature>
<feature type="domain" description="NADH-Ubiquinone oxidoreductase (complex I) chain 5 N-terminal" evidence="8">
    <location>
        <begin position="119"/>
        <end position="152"/>
    </location>
</feature>
<gene>
    <name evidence="9" type="ORF">SAMN05660653_00121</name>
</gene>
<feature type="transmembrane region" description="Helical" evidence="6">
    <location>
        <begin position="408"/>
        <end position="431"/>
    </location>
</feature>